<dbReference type="EMBL" id="OX597814">
    <property type="protein sequence ID" value="CAI9715624.1"/>
    <property type="molecule type" value="Genomic_DNA"/>
</dbReference>
<sequence>MVMWNKKHNLQDLVVSLYDMPNRKRSVFSKKRNKVLKLRRKEVRAQATSLATPHNQNLLLEDIPEAREAPVADLGVNNKRSRLDVHILFLPISNIIFFLTNFESLTYICDGGGASTSVRGVIGCVCAGASARAGAVGVAVVIAGAGTGPVTAATIGAIRPASVPVVRSATVNIREAFGKAGVDGVVTVADASGAVRGVIGAANVDVANVVR</sequence>
<organism evidence="1 2">
    <name type="scientific">Octopus vulgaris</name>
    <name type="common">Common octopus</name>
    <dbReference type="NCBI Taxonomy" id="6645"/>
    <lineage>
        <taxon>Eukaryota</taxon>
        <taxon>Metazoa</taxon>
        <taxon>Spiralia</taxon>
        <taxon>Lophotrochozoa</taxon>
        <taxon>Mollusca</taxon>
        <taxon>Cephalopoda</taxon>
        <taxon>Coleoidea</taxon>
        <taxon>Octopodiformes</taxon>
        <taxon>Octopoda</taxon>
        <taxon>Incirrata</taxon>
        <taxon>Octopodidae</taxon>
        <taxon>Octopus</taxon>
    </lineage>
</organism>
<gene>
    <name evidence="1" type="ORF">OCTVUL_1B004422</name>
</gene>
<evidence type="ECO:0000313" key="1">
    <source>
        <dbReference type="EMBL" id="CAI9715624.1"/>
    </source>
</evidence>
<dbReference type="Proteomes" id="UP001162480">
    <property type="component" value="Chromosome 1"/>
</dbReference>
<dbReference type="AlphaFoldDB" id="A0AA36EW85"/>
<proteinExistence type="predicted"/>
<accession>A0AA36EW85</accession>
<keyword evidence="2" id="KW-1185">Reference proteome</keyword>
<reference evidence="1" key="1">
    <citation type="submission" date="2023-08" db="EMBL/GenBank/DDBJ databases">
        <authorList>
            <person name="Alioto T."/>
            <person name="Alioto T."/>
            <person name="Gomez Garrido J."/>
        </authorList>
    </citation>
    <scope>NUCLEOTIDE SEQUENCE</scope>
</reference>
<protein>
    <submittedName>
        <fullName evidence="1">Uncharacterized protein</fullName>
    </submittedName>
</protein>
<name>A0AA36EW85_OCTVU</name>
<evidence type="ECO:0000313" key="2">
    <source>
        <dbReference type="Proteomes" id="UP001162480"/>
    </source>
</evidence>